<evidence type="ECO:0000256" key="1">
    <source>
        <dbReference type="ARBA" id="ARBA00022741"/>
    </source>
</evidence>
<protein>
    <submittedName>
        <fullName evidence="3">Polysaccharide biosynthesis tyrosine autokinase</fullName>
        <ecNumber evidence="3">2.7.10.2</ecNumber>
    </submittedName>
</protein>
<dbReference type="EMBL" id="JAAIJQ010000024">
    <property type="protein sequence ID" value="NEV62203.1"/>
    <property type="molecule type" value="Genomic_DNA"/>
</dbReference>
<keyword evidence="4" id="KW-1185">Reference proteome</keyword>
<dbReference type="Gene3D" id="3.40.50.300">
    <property type="entry name" value="P-loop containing nucleotide triphosphate hydrolases"/>
    <property type="match status" value="1"/>
</dbReference>
<dbReference type="InterPro" id="IPR037257">
    <property type="entry name" value="T2SS_E_N_sf"/>
</dbReference>
<dbReference type="EC" id="2.7.10.2" evidence="3"/>
<dbReference type="CDD" id="cd05387">
    <property type="entry name" value="BY-kinase"/>
    <property type="match status" value="1"/>
</dbReference>
<dbReference type="InterPro" id="IPR005702">
    <property type="entry name" value="Wzc-like_C"/>
</dbReference>
<dbReference type="GO" id="GO:0005886">
    <property type="term" value="C:plasma membrane"/>
    <property type="evidence" value="ECO:0007669"/>
    <property type="project" value="TreeGrafter"/>
</dbReference>
<dbReference type="InterPro" id="IPR050445">
    <property type="entry name" value="Bact_polysacc_biosynth/exp"/>
</dbReference>
<dbReference type="RefSeq" id="WP_164452678.1">
    <property type="nucleotide sequence ID" value="NZ_JAAIJQ010000024.1"/>
</dbReference>
<dbReference type="NCBIfam" id="TIGR01007">
    <property type="entry name" value="eps_fam"/>
    <property type="match status" value="1"/>
</dbReference>
<dbReference type="SUPFAM" id="SSF160246">
    <property type="entry name" value="EspE N-terminal domain-like"/>
    <property type="match status" value="1"/>
</dbReference>
<evidence type="ECO:0000256" key="2">
    <source>
        <dbReference type="ARBA" id="ARBA00022840"/>
    </source>
</evidence>
<dbReference type="AlphaFoldDB" id="A0A6M0JZU7"/>
<gene>
    <name evidence="3" type="ORF">G3446_09920</name>
</gene>
<dbReference type="GO" id="GO:0004715">
    <property type="term" value="F:non-membrane spanning protein tyrosine kinase activity"/>
    <property type="evidence" value="ECO:0007669"/>
    <property type="project" value="UniProtKB-EC"/>
</dbReference>
<sequence length="320" mass="34429">MQRNQASDAERAVAAGAPRAYAADHLLPAVFRERACPAKSIASGFSQMKLGEILVSLGVIDGEDRDFALQRQGDLDILFGECCLRLRLISGAELSWALARQFDAVHAPLVSSRYGRDLVTMTAPSGPYAETLRALAGRLMSNVLLGGRKALAVSSAEPGEGRSHLAANLAVSFACAGYRTLLLDADFRHPKQHENFGIRQFPGLSRLLCGYTPEDVVRQVPFVENLSLVTAGPLPPNPSELLGRGQLAGLIEEAKAHYDVILVDTPAGDRFPDAELVAPAVDAVLMVARKNRTRERQLKAFADRLAATGAFFAGTLMTDH</sequence>
<proteinExistence type="predicted"/>
<organism evidence="3 4">
    <name type="scientific">Thiorhodococcus minor</name>
    <dbReference type="NCBI Taxonomy" id="57489"/>
    <lineage>
        <taxon>Bacteria</taxon>
        <taxon>Pseudomonadati</taxon>
        <taxon>Pseudomonadota</taxon>
        <taxon>Gammaproteobacteria</taxon>
        <taxon>Chromatiales</taxon>
        <taxon>Chromatiaceae</taxon>
        <taxon>Thiorhodococcus</taxon>
    </lineage>
</organism>
<dbReference type="Proteomes" id="UP000483379">
    <property type="component" value="Unassembled WGS sequence"/>
</dbReference>
<evidence type="ECO:0000313" key="3">
    <source>
        <dbReference type="EMBL" id="NEV62203.1"/>
    </source>
</evidence>
<keyword evidence="3" id="KW-0418">Kinase</keyword>
<comment type="caution">
    <text evidence="3">The sequence shown here is derived from an EMBL/GenBank/DDBJ whole genome shotgun (WGS) entry which is preliminary data.</text>
</comment>
<dbReference type="GO" id="GO:0005524">
    <property type="term" value="F:ATP binding"/>
    <property type="evidence" value="ECO:0007669"/>
    <property type="project" value="UniProtKB-KW"/>
</dbReference>
<keyword evidence="2" id="KW-0067">ATP-binding</keyword>
<name>A0A6M0JZU7_9GAMM</name>
<dbReference type="PANTHER" id="PTHR32309:SF13">
    <property type="entry name" value="FERRIC ENTEROBACTIN TRANSPORT PROTEIN FEPE"/>
    <property type="match status" value="1"/>
</dbReference>
<keyword evidence="3" id="KW-0808">Transferase</keyword>
<evidence type="ECO:0000313" key="4">
    <source>
        <dbReference type="Proteomes" id="UP000483379"/>
    </source>
</evidence>
<keyword evidence="1" id="KW-0547">Nucleotide-binding</keyword>
<accession>A0A6M0JZU7</accession>
<dbReference type="PANTHER" id="PTHR32309">
    <property type="entry name" value="TYROSINE-PROTEIN KINASE"/>
    <property type="match status" value="1"/>
</dbReference>
<dbReference type="InterPro" id="IPR027417">
    <property type="entry name" value="P-loop_NTPase"/>
</dbReference>
<dbReference type="SUPFAM" id="SSF52540">
    <property type="entry name" value="P-loop containing nucleoside triphosphate hydrolases"/>
    <property type="match status" value="1"/>
</dbReference>
<reference evidence="3 4" key="1">
    <citation type="submission" date="2020-02" db="EMBL/GenBank/DDBJ databases">
        <title>Genome sequences of Thiorhodococcus mannitoliphagus and Thiorhodococcus minor, purple sulfur photosynthetic bacteria in the gammaproteobacterial family, Chromatiaceae.</title>
        <authorList>
            <person name="Aviles F.A."/>
            <person name="Meyer T.E."/>
            <person name="Kyndt J.A."/>
        </authorList>
    </citation>
    <scope>NUCLEOTIDE SEQUENCE [LARGE SCALE GENOMIC DNA]</scope>
    <source>
        <strain evidence="3 4">DSM 11518</strain>
    </source>
</reference>